<evidence type="ECO:0000259" key="2">
    <source>
        <dbReference type="Pfam" id="PF04892"/>
    </source>
</evidence>
<dbReference type="Proteomes" id="UP000011991">
    <property type="component" value="Unassembled WGS sequence"/>
</dbReference>
<feature type="transmembrane region" description="Helical" evidence="1">
    <location>
        <begin position="426"/>
        <end position="447"/>
    </location>
</feature>
<keyword evidence="1" id="KW-0812">Transmembrane</keyword>
<feature type="transmembrane region" description="Helical" evidence="1">
    <location>
        <begin position="453"/>
        <end position="476"/>
    </location>
</feature>
<accession>M5RRD4</accession>
<dbReference type="EMBL" id="ANOG01000946">
    <property type="protein sequence ID" value="EMI16529.1"/>
    <property type="molecule type" value="Genomic_DNA"/>
</dbReference>
<dbReference type="OrthoDB" id="283584at2"/>
<dbReference type="AlphaFoldDB" id="M5RRD4"/>
<evidence type="ECO:0000313" key="3">
    <source>
        <dbReference type="EMBL" id="EMI16529.1"/>
    </source>
</evidence>
<feature type="transmembrane region" description="Helical" evidence="1">
    <location>
        <begin position="20"/>
        <end position="38"/>
    </location>
</feature>
<feature type="transmembrane region" description="Helical" evidence="1">
    <location>
        <begin position="68"/>
        <end position="87"/>
    </location>
</feature>
<organism evidence="3 4">
    <name type="scientific">Rhodopirellula maiorica SM1</name>
    <dbReference type="NCBI Taxonomy" id="1265738"/>
    <lineage>
        <taxon>Bacteria</taxon>
        <taxon>Pseudomonadati</taxon>
        <taxon>Planctomycetota</taxon>
        <taxon>Planctomycetia</taxon>
        <taxon>Pirellulales</taxon>
        <taxon>Pirellulaceae</taxon>
        <taxon>Novipirellula</taxon>
    </lineage>
</organism>
<keyword evidence="4" id="KW-1185">Reference proteome</keyword>
<gene>
    <name evidence="3" type="ORF">RMSM_06540</name>
</gene>
<comment type="caution">
    <text evidence="3">The sequence shown here is derived from an EMBL/GenBank/DDBJ whole genome shotgun (WGS) entry which is preliminary data.</text>
</comment>
<feature type="transmembrane region" description="Helical" evidence="1">
    <location>
        <begin position="295"/>
        <end position="314"/>
    </location>
</feature>
<proteinExistence type="predicted"/>
<keyword evidence="1" id="KW-1133">Transmembrane helix</keyword>
<dbReference type="Pfam" id="PF04892">
    <property type="entry name" value="VanZ"/>
    <property type="match status" value="1"/>
</dbReference>
<keyword evidence="1" id="KW-0472">Membrane</keyword>
<protein>
    <submittedName>
        <fullName evidence="3">Putative membrane protein</fullName>
    </submittedName>
</protein>
<dbReference type="RefSeq" id="WP_008706423.1">
    <property type="nucleotide sequence ID" value="NZ_ANOG01000946.1"/>
</dbReference>
<name>M5RRD4_9BACT</name>
<reference evidence="3 4" key="1">
    <citation type="journal article" date="2013" name="Mar. Genomics">
        <title>Expression of sulfatases in Rhodopirellula baltica and the diversity of sulfatases in the genus Rhodopirellula.</title>
        <authorList>
            <person name="Wegner C.E."/>
            <person name="Richter-Heitmann T."/>
            <person name="Klindworth A."/>
            <person name="Klockow C."/>
            <person name="Richter M."/>
            <person name="Achstetter T."/>
            <person name="Glockner F.O."/>
            <person name="Harder J."/>
        </authorList>
    </citation>
    <scope>NUCLEOTIDE SEQUENCE [LARGE SCALE GENOMIC DNA]</scope>
    <source>
        <strain evidence="3 4">SM1</strain>
    </source>
</reference>
<feature type="transmembrane region" description="Helical" evidence="1">
    <location>
        <begin position="262"/>
        <end position="283"/>
    </location>
</feature>
<feature type="transmembrane region" description="Helical" evidence="1">
    <location>
        <begin position="393"/>
        <end position="414"/>
    </location>
</feature>
<feature type="transmembrane region" description="Helical" evidence="1">
    <location>
        <begin position="99"/>
        <end position="124"/>
    </location>
</feature>
<sequence>MTRLFPTQEASDTSTAVGVLGWSSLAVSMALVVVSWAPFNFRPDALAAVCSQLIIAGTASQYSRADFVANIVITIPLGFFLIGFFDLQTRSLWRRNSSGAAVGIARSILLTAITLVASGSLGLLCETGQGWLPTRVASLRDVKAQLTGALFGVVTWWCCGPRIAALITQVLRGQKLHSRINALVSLTAIGMIVWSIAPFDLILSPVSIVRKWTRGQIELVPFTSYPILTLNALYQWVASYVLGIPLGIWARRSTAFLFVKGLSRSNIVLVAIALGGLPELLQIPIEGRVASSTDAIFTAIGVGSGLLVAPALFASIESPGQSQFGTDKKTSKQRWMTSSSDWFLMAMIYGVLWSLLSWYPFDFVTDSEQLKTRLNQLCSSPFHDVETNGLKTLFVVFRAFLLSVGLGALLGGGASRLSVPSLRTTAKYAILPLAFLTALIIEAGQLLEATRTAGGIGFLTQAGGIWLGFSAARVTFQPSYTED</sequence>
<dbReference type="InterPro" id="IPR006976">
    <property type="entry name" value="VanZ-like"/>
</dbReference>
<feature type="transmembrane region" description="Helical" evidence="1">
    <location>
        <begin position="233"/>
        <end position="250"/>
    </location>
</feature>
<dbReference type="PATRIC" id="fig|1265738.3.peg.6525"/>
<feature type="transmembrane region" description="Helical" evidence="1">
    <location>
        <begin position="342"/>
        <end position="361"/>
    </location>
</feature>
<feature type="transmembrane region" description="Helical" evidence="1">
    <location>
        <begin position="180"/>
        <end position="197"/>
    </location>
</feature>
<evidence type="ECO:0000256" key="1">
    <source>
        <dbReference type="SAM" id="Phobius"/>
    </source>
</evidence>
<feature type="transmembrane region" description="Helical" evidence="1">
    <location>
        <begin position="144"/>
        <end position="168"/>
    </location>
</feature>
<evidence type="ECO:0000313" key="4">
    <source>
        <dbReference type="Proteomes" id="UP000011991"/>
    </source>
</evidence>
<feature type="domain" description="VanZ-like" evidence="2">
    <location>
        <begin position="34"/>
        <end position="158"/>
    </location>
</feature>